<sequence length="434" mass="49650">MTTKDSERYNLRKLRSEDVKDTVVLSFGFFGLGFFIPTYIYIMLSFLLKSSIPKWILLGSFYSELIIIAFLKDKILFLFEMTRTAIGRRTPYILVFGTISSFLLSTISNLLTVDKNLFSLVFLVITFNFSLFIYALSLLGMLEDRKNYFNQRLLSIQPMLWSVLGALWSYGYSVRLLTTDSNSKIVSHVSLLFFFSVFAVAFLIVEDKKYKVKLSISEKTEIYDKLQAKKTPWKVLNKSPQQILSDELAKVLLYQIEFLLPFHAWYLLNIRKGISAEFEAAKTLYFFVLGYVLNTVLVSFFKSYSKKLELFGPVNIALALLIYATTFTFSKIGWISTSAFLLGFLVCHQIQKRFGYTTPGIVRFLSEYNSNNEINRPKFHPVNLLGIYVAVILTGILIDVIGVQSSGYILGLLIAGLVVIELLNSRAKIKNKQQ</sequence>
<evidence type="ECO:0000313" key="2">
    <source>
        <dbReference type="EMBL" id="ANE41725.1"/>
    </source>
</evidence>
<feature type="transmembrane region" description="Helical" evidence="1">
    <location>
        <begin position="382"/>
        <end position="401"/>
    </location>
</feature>
<dbReference type="EMBL" id="CP011393">
    <property type="protein sequence ID" value="ANE41725.1"/>
    <property type="molecule type" value="Genomic_DNA"/>
</dbReference>
<feature type="transmembrane region" description="Helical" evidence="1">
    <location>
        <begin position="117"/>
        <end position="141"/>
    </location>
</feature>
<gene>
    <name evidence="4" type="ORF">ENT72_06145</name>
    <name evidence="3" type="ORF">ENU12_09505</name>
    <name evidence="2" type="ORF">JM64_06970</name>
</gene>
<keyword evidence="1" id="KW-0812">Transmembrane</keyword>
<dbReference type="AlphaFoldDB" id="A0A172T3X2"/>
<proteinExistence type="predicted"/>
<feature type="transmembrane region" description="Helical" evidence="1">
    <location>
        <begin position="283"/>
        <end position="301"/>
    </location>
</feature>
<reference evidence="2 5" key="1">
    <citation type="submission" date="2014-08" db="EMBL/GenBank/DDBJ databases">
        <title>Fervidobacterium pennivorans DYC genome.</title>
        <authorList>
            <person name="Wushke S."/>
        </authorList>
    </citation>
    <scope>NUCLEOTIDE SEQUENCE [LARGE SCALE GENOMIC DNA]</scope>
    <source>
        <strain evidence="2 5">DYC</strain>
    </source>
</reference>
<feature type="transmembrane region" description="Helical" evidence="1">
    <location>
        <begin position="407"/>
        <end position="424"/>
    </location>
</feature>
<protein>
    <submittedName>
        <fullName evidence="2">Uncharacterized protein</fullName>
    </submittedName>
</protein>
<feature type="transmembrane region" description="Helical" evidence="1">
    <location>
        <begin position="332"/>
        <end position="350"/>
    </location>
</feature>
<reference evidence="3" key="2">
    <citation type="journal article" date="2020" name="mSystems">
        <title>Genome- and Community-Level Interaction Insights into Carbon Utilization and Element Cycling Functions of Hydrothermarchaeota in Hydrothermal Sediment.</title>
        <authorList>
            <person name="Zhou Z."/>
            <person name="Liu Y."/>
            <person name="Xu W."/>
            <person name="Pan J."/>
            <person name="Luo Z.H."/>
            <person name="Li M."/>
        </authorList>
    </citation>
    <scope>NUCLEOTIDE SEQUENCE [LARGE SCALE GENOMIC DNA]</scope>
    <source>
        <strain evidence="4">SpSt-604</strain>
        <strain evidence="3">SpSt-640</strain>
    </source>
</reference>
<dbReference type="PATRIC" id="fig|93466.3.peg.1478"/>
<feature type="transmembrane region" description="Helical" evidence="1">
    <location>
        <begin position="153"/>
        <end position="173"/>
    </location>
</feature>
<feature type="transmembrane region" description="Helical" evidence="1">
    <location>
        <begin position="185"/>
        <end position="205"/>
    </location>
</feature>
<keyword evidence="1" id="KW-0472">Membrane</keyword>
<dbReference type="OrthoDB" id="41523at2"/>
<evidence type="ECO:0000256" key="1">
    <source>
        <dbReference type="SAM" id="Phobius"/>
    </source>
</evidence>
<evidence type="ECO:0000313" key="3">
    <source>
        <dbReference type="EMBL" id="HGQ78111.1"/>
    </source>
</evidence>
<feature type="transmembrane region" description="Helical" evidence="1">
    <location>
        <begin position="52"/>
        <end position="71"/>
    </location>
</feature>
<name>A0A172T3X2_FERPE</name>
<keyword evidence="1" id="KW-1133">Transmembrane helix</keyword>
<feature type="transmembrane region" description="Helical" evidence="1">
    <location>
        <begin position="21"/>
        <end position="46"/>
    </location>
</feature>
<accession>A0A172T3X2</accession>
<dbReference type="EMBL" id="DTBH01000194">
    <property type="protein sequence ID" value="HGQ78111.1"/>
    <property type="molecule type" value="Genomic_DNA"/>
</dbReference>
<feature type="transmembrane region" description="Helical" evidence="1">
    <location>
        <begin position="92"/>
        <end position="111"/>
    </location>
</feature>
<evidence type="ECO:0000313" key="4">
    <source>
        <dbReference type="EMBL" id="HGU42475.1"/>
    </source>
</evidence>
<dbReference type="KEGG" id="fng:JM64_06970"/>
<organism evidence="2 5">
    <name type="scientific">Fervidobacterium pennivorans</name>
    <dbReference type="NCBI Taxonomy" id="93466"/>
    <lineage>
        <taxon>Bacteria</taxon>
        <taxon>Thermotogati</taxon>
        <taxon>Thermotogota</taxon>
        <taxon>Thermotogae</taxon>
        <taxon>Thermotogales</taxon>
        <taxon>Fervidobacteriaceae</taxon>
        <taxon>Fervidobacterium</taxon>
    </lineage>
</organism>
<evidence type="ECO:0000313" key="5">
    <source>
        <dbReference type="Proteomes" id="UP000077096"/>
    </source>
</evidence>
<dbReference type="EMBL" id="DSZT01000195">
    <property type="protein sequence ID" value="HGU42475.1"/>
    <property type="molecule type" value="Genomic_DNA"/>
</dbReference>
<dbReference type="Proteomes" id="UP000077096">
    <property type="component" value="Chromosome"/>
</dbReference>